<dbReference type="AlphaFoldDB" id="A0A6N7L0A7"/>
<sequence>MNRSAAATAKVQARLDALTTLRTSGALAAVAASGEELAARGRTPAAVRLRRTYLRHDTPRFVDRERNGLPRADQPPAARLIAPRGIAGRFHLVLLFAAHCQAAPGHQWANHIPIEPDSTQPFSWMALIGAHARHTPGGRRIASPRVNKARQITEAIKKLHEHQLLELPNAGTSRPFRDFRLLSESGDSTAAAPIPYKVPRPALPGVNVPIEFFTRGWVNLLTPSEIVAYLMWLDVNQNPVHDEPYVTGAERAGHFGLGRDAYETHRQLEAFGLIDVEAAIGRYDDGKYADYGTEAGRPICHRATLTPDGITREAVTVIEPVLRAFAAHGAWARPLNLRTAGGS</sequence>
<dbReference type="EMBL" id="WBOF01000004">
    <property type="protein sequence ID" value="MQS17426.1"/>
    <property type="molecule type" value="Genomic_DNA"/>
</dbReference>
<proteinExistence type="predicted"/>
<evidence type="ECO:0000313" key="1">
    <source>
        <dbReference type="EMBL" id="MQS17426.1"/>
    </source>
</evidence>
<protein>
    <submittedName>
        <fullName evidence="1">Uncharacterized protein</fullName>
    </submittedName>
</protein>
<comment type="caution">
    <text evidence="1">The sequence shown here is derived from an EMBL/GenBank/DDBJ whole genome shotgun (WGS) entry which is preliminary data.</text>
</comment>
<keyword evidence="2" id="KW-1185">Reference proteome</keyword>
<dbReference type="Proteomes" id="UP000450000">
    <property type="component" value="Unassembled WGS sequence"/>
</dbReference>
<evidence type="ECO:0000313" key="2">
    <source>
        <dbReference type="Proteomes" id="UP000450000"/>
    </source>
</evidence>
<dbReference type="OrthoDB" id="3336462at2"/>
<accession>A0A6N7L0A7</accession>
<reference evidence="1 2" key="1">
    <citation type="submission" date="2019-09" db="EMBL/GenBank/DDBJ databases">
        <title>Genome Sequences of Streptomyces kaniharaensis ATCC 21070.</title>
        <authorList>
            <person name="Zhu W."/>
            <person name="De Crecy-Lagard V."/>
            <person name="Richards N.G."/>
        </authorList>
    </citation>
    <scope>NUCLEOTIDE SEQUENCE [LARGE SCALE GENOMIC DNA]</scope>
    <source>
        <strain evidence="1 2">SF-557</strain>
    </source>
</reference>
<gene>
    <name evidence="1" type="ORF">F7Q99_35905</name>
</gene>
<dbReference type="RefSeq" id="WP_153470231.1">
    <property type="nucleotide sequence ID" value="NZ_WBOF01000004.1"/>
</dbReference>
<organism evidence="1 2">
    <name type="scientific">Streptomyces kaniharaensis</name>
    <dbReference type="NCBI Taxonomy" id="212423"/>
    <lineage>
        <taxon>Bacteria</taxon>
        <taxon>Bacillati</taxon>
        <taxon>Actinomycetota</taxon>
        <taxon>Actinomycetes</taxon>
        <taxon>Kitasatosporales</taxon>
        <taxon>Streptomycetaceae</taxon>
        <taxon>Streptomyces</taxon>
    </lineage>
</organism>
<name>A0A6N7L0A7_9ACTN</name>